<dbReference type="Proteomes" id="UP001597357">
    <property type="component" value="Unassembled WGS sequence"/>
</dbReference>
<organism evidence="2 3">
    <name type="scientific">Mesonia sediminis</name>
    <dbReference type="NCBI Taxonomy" id="1703946"/>
    <lineage>
        <taxon>Bacteria</taxon>
        <taxon>Pseudomonadati</taxon>
        <taxon>Bacteroidota</taxon>
        <taxon>Flavobacteriia</taxon>
        <taxon>Flavobacteriales</taxon>
        <taxon>Flavobacteriaceae</taxon>
        <taxon>Mesonia</taxon>
    </lineage>
</organism>
<gene>
    <name evidence="2" type="ORF">ACFSQ0_07305</name>
</gene>
<comment type="caution">
    <text evidence="2">The sequence shown here is derived from an EMBL/GenBank/DDBJ whole genome shotgun (WGS) entry which is preliminary data.</text>
</comment>
<evidence type="ECO:0000313" key="2">
    <source>
        <dbReference type="EMBL" id="MFD2697795.1"/>
    </source>
</evidence>
<sequence>MKFISYTFLIIMILTSKQSDSKKMYINLAKSIIENNDEEQINSLKSKFKTYKKDPSTVFSDGWYYYDTKNQKYQKSRGTTDGLKNNIYWFLLIDNLHFGHYIWEIDWKQPEKEILGVIEILAEKKGYELPNIASAQDRKNLDAGGKLTFYNKFLKVNGFTLVNLYIDSDSYVTALIKEDNFKKISKLANLTGNKIIEY</sequence>
<reference evidence="3" key="1">
    <citation type="journal article" date="2019" name="Int. J. Syst. Evol. Microbiol.">
        <title>The Global Catalogue of Microorganisms (GCM) 10K type strain sequencing project: providing services to taxonomists for standard genome sequencing and annotation.</title>
        <authorList>
            <consortium name="The Broad Institute Genomics Platform"/>
            <consortium name="The Broad Institute Genome Sequencing Center for Infectious Disease"/>
            <person name="Wu L."/>
            <person name="Ma J."/>
        </authorList>
    </citation>
    <scope>NUCLEOTIDE SEQUENCE [LARGE SCALE GENOMIC DNA]</scope>
    <source>
        <strain evidence="3">KCTC 42255</strain>
    </source>
</reference>
<protein>
    <submittedName>
        <fullName evidence="2">DUF6630 family protein</fullName>
    </submittedName>
</protein>
<dbReference type="InterPro" id="IPR046582">
    <property type="entry name" value="DUF6630"/>
</dbReference>
<proteinExistence type="predicted"/>
<evidence type="ECO:0000259" key="1">
    <source>
        <dbReference type="Pfam" id="PF20335"/>
    </source>
</evidence>
<keyword evidence="3" id="KW-1185">Reference proteome</keyword>
<evidence type="ECO:0000313" key="3">
    <source>
        <dbReference type="Proteomes" id="UP001597357"/>
    </source>
</evidence>
<dbReference type="EMBL" id="JBHULZ010000038">
    <property type="protein sequence ID" value="MFD2697795.1"/>
    <property type="molecule type" value="Genomic_DNA"/>
</dbReference>
<name>A0ABW5SDS2_9FLAO</name>
<feature type="domain" description="DUF6630" evidence="1">
    <location>
        <begin position="65"/>
        <end position="195"/>
    </location>
</feature>
<accession>A0ABW5SDS2</accession>
<dbReference type="RefSeq" id="WP_379046318.1">
    <property type="nucleotide sequence ID" value="NZ_JBHULZ010000038.1"/>
</dbReference>
<dbReference type="Pfam" id="PF20335">
    <property type="entry name" value="DUF6630"/>
    <property type="match status" value="1"/>
</dbReference>